<accession>A0A0F5IBM4</accession>
<dbReference type="Proteomes" id="UP000031563">
    <property type="component" value="Unassembled WGS sequence"/>
</dbReference>
<evidence type="ECO:0000313" key="1">
    <source>
        <dbReference type="EMBL" id="KKB42725.1"/>
    </source>
</evidence>
<sequence length="56" mass="6509">MFIKKRNGYNKTTRRNNRKKELVNMRLQVTSQDELHSLGGKFALLAKGTLVGNRYI</sequence>
<keyword evidence="2" id="KW-1185">Reference proteome</keyword>
<proteinExistence type="predicted"/>
<gene>
    <name evidence="1" type="ORF">QY95_03746</name>
</gene>
<name>A0A0F5I1G6_BACTR</name>
<reference evidence="1" key="1">
    <citation type="submission" date="2015-02" db="EMBL/GenBank/DDBJ databases">
        <title>Genome Assembly of Bacillaceae bacterium MTCC 8252.</title>
        <authorList>
            <person name="Verma A."/>
            <person name="Khatri I."/>
            <person name="Mual P."/>
            <person name="Subramanian S."/>
            <person name="Krishnamurthi S."/>
        </authorList>
    </citation>
    <scope>NUCLEOTIDE SEQUENCE [LARGE SCALE GENOMIC DNA]</scope>
    <source>
        <strain evidence="1">MTCC 8252</strain>
    </source>
</reference>
<accession>A0A0F5I1G6</accession>
<dbReference type="AlphaFoldDB" id="A0A0F5I1G6"/>
<protein>
    <submittedName>
        <fullName evidence="1">Uncharacterized protein</fullName>
    </submittedName>
</protein>
<organism evidence="1 2">
    <name type="scientific">Bacillus thermotolerans</name>
    <name type="common">Quasibacillus thermotolerans</name>
    <dbReference type="NCBI Taxonomy" id="1221996"/>
    <lineage>
        <taxon>Bacteria</taxon>
        <taxon>Bacillati</taxon>
        <taxon>Bacillota</taxon>
        <taxon>Bacilli</taxon>
        <taxon>Bacillales</taxon>
        <taxon>Bacillaceae</taxon>
        <taxon>Bacillus</taxon>
    </lineage>
</organism>
<evidence type="ECO:0000313" key="2">
    <source>
        <dbReference type="Proteomes" id="UP000031563"/>
    </source>
</evidence>
<comment type="caution">
    <text evidence="1">The sequence shown here is derived from an EMBL/GenBank/DDBJ whole genome shotgun (WGS) entry which is preliminary data.</text>
</comment>
<dbReference type="EMBL" id="JWIR02000008">
    <property type="protein sequence ID" value="KKB42725.1"/>
    <property type="molecule type" value="Genomic_DNA"/>
</dbReference>